<keyword evidence="2" id="KW-0472">Membrane</keyword>
<dbReference type="RefSeq" id="WP_157695112.1">
    <property type="nucleotide sequence ID" value="NZ_LT629710.1"/>
</dbReference>
<feature type="region of interest" description="Disordered" evidence="1">
    <location>
        <begin position="1"/>
        <end position="28"/>
    </location>
</feature>
<evidence type="ECO:0000256" key="1">
    <source>
        <dbReference type="SAM" id="MobiDB-lite"/>
    </source>
</evidence>
<name>A0A1H0I3B1_9ACTN</name>
<proteinExistence type="predicted"/>
<protein>
    <submittedName>
        <fullName evidence="3">Uncharacterized protein</fullName>
    </submittedName>
</protein>
<dbReference type="AlphaFoldDB" id="A0A1H0I3B1"/>
<evidence type="ECO:0000313" key="4">
    <source>
        <dbReference type="Proteomes" id="UP000198741"/>
    </source>
</evidence>
<sequence length="108" mass="11759">MSSSEPRLSRPLTVGSAPELTGPDSNPLKSNVPLSTHIALIGCMLLFFVSATLITLQAAWPWWIVVVVIAIPVLVVLSQRYGRVRKARRERLELEAKLGRGRSAGAGR</sequence>
<dbReference type="Proteomes" id="UP000198741">
    <property type="component" value="Chromosome I"/>
</dbReference>
<keyword evidence="4" id="KW-1185">Reference proteome</keyword>
<dbReference type="EMBL" id="LT629710">
    <property type="protein sequence ID" value="SDO25869.1"/>
    <property type="molecule type" value="Genomic_DNA"/>
</dbReference>
<feature type="transmembrane region" description="Helical" evidence="2">
    <location>
        <begin position="62"/>
        <end position="82"/>
    </location>
</feature>
<evidence type="ECO:0000256" key="2">
    <source>
        <dbReference type="SAM" id="Phobius"/>
    </source>
</evidence>
<keyword evidence="2" id="KW-0812">Transmembrane</keyword>
<evidence type="ECO:0000313" key="3">
    <source>
        <dbReference type="EMBL" id="SDO25869.1"/>
    </source>
</evidence>
<gene>
    <name evidence="3" type="ORF">SAMN04515671_0335</name>
</gene>
<dbReference type="STRING" id="1090615.SAMN04515671_0335"/>
<reference evidence="3 4" key="1">
    <citation type="submission" date="2016-10" db="EMBL/GenBank/DDBJ databases">
        <authorList>
            <person name="de Groot N.N."/>
        </authorList>
    </citation>
    <scope>NUCLEOTIDE SEQUENCE [LARGE SCALE GENOMIC DNA]</scope>
    <source>
        <strain evidence="4">P4-7,KCTC 19426,CECT 7604</strain>
    </source>
</reference>
<feature type="transmembrane region" description="Helical" evidence="2">
    <location>
        <begin position="38"/>
        <end position="56"/>
    </location>
</feature>
<accession>A0A1H0I3B1</accession>
<organism evidence="3 4">
    <name type="scientific">Nakamurella panacisegetis</name>
    <dbReference type="NCBI Taxonomy" id="1090615"/>
    <lineage>
        <taxon>Bacteria</taxon>
        <taxon>Bacillati</taxon>
        <taxon>Actinomycetota</taxon>
        <taxon>Actinomycetes</taxon>
        <taxon>Nakamurellales</taxon>
        <taxon>Nakamurellaceae</taxon>
        <taxon>Nakamurella</taxon>
    </lineage>
</organism>
<keyword evidence="2" id="KW-1133">Transmembrane helix</keyword>